<accession>A0A176X838</accession>
<dbReference type="Proteomes" id="UP000077098">
    <property type="component" value="Unassembled WGS sequence"/>
</dbReference>
<keyword evidence="1" id="KW-0808">Transferase</keyword>
<name>A0A176X838_AGRTU</name>
<evidence type="ECO:0000313" key="1">
    <source>
        <dbReference type="EMBL" id="OAE43593.1"/>
    </source>
</evidence>
<keyword evidence="1" id="KW-0418">Kinase</keyword>
<protein>
    <submittedName>
        <fullName evidence="1">Histidine kinase</fullName>
    </submittedName>
</protein>
<organism evidence="1 2">
    <name type="scientific">Agrobacterium tumefaciens</name>
    <dbReference type="NCBI Taxonomy" id="358"/>
    <lineage>
        <taxon>Bacteria</taxon>
        <taxon>Pseudomonadati</taxon>
        <taxon>Pseudomonadota</taxon>
        <taxon>Alphaproteobacteria</taxon>
        <taxon>Hyphomicrobiales</taxon>
        <taxon>Rhizobiaceae</taxon>
        <taxon>Rhizobium/Agrobacterium group</taxon>
        <taxon>Agrobacterium</taxon>
        <taxon>Agrobacterium tumefaciens complex</taxon>
    </lineage>
</organism>
<dbReference type="AlphaFoldDB" id="A0A176X838"/>
<dbReference type="EMBL" id="LXPS01000022">
    <property type="protein sequence ID" value="OAE43593.1"/>
    <property type="molecule type" value="Genomic_DNA"/>
</dbReference>
<evidence type="ECO:0000313" key="2">
    <source>
        <dbReference type="Proteomes" id="UP000077098"/>
    </source>
</evidence>
<sequence length="104" mass="10655">MLTSACRSLMADAGAIVGPAVRSTGEVLDALMEGGVDAVIVDIEIDNETLLSLAAILEEAAVPFIFASRARTSRGGYCMNGDVGELRKAADALFGVAGISSTLH</sequence>
<dbReference type="GO" id="GO:0016301">
    <property type="term" value="F:kinase activity"/>
    <property type="evidence" value="ECO:0007669"/>
    <property type="project" value="UniProtKB-KW"/>
</dbReference>
<proteinExistence type="predicted"/>
<comment type="caution">
    <text evidence="1">The sequence shown here is derived from an EMBL/GenBank/DDBJ whole genome shotgun (WGS) entry which is preliminary data.</text>
</comment>
<gene>
    <name evidence="1" type="ORF">A7J57_04830</name>
</gene>
<dbReference type="Gene3D" id="3.40.50.2300">
    <property type="match status" value="1"/>
</dbReference>
<reference evidence="1 2" key="1">
    <citation type="submission" date="2016-05" db="EMBL/GenBank/DDBJ databases">
        <authorList>
            <person name="Lavstsen T."/>
            <person name="Jespersen J.S."/>
        </authorList>
    </citation>
    <scope>NUCLEOTIDE SEQUENCE [LARGE SCALE GENOMIC DNA]</scope>
    <source>
        <strain evidence="1 2">KCJ1736</strain>
    </source>
</reference>